<protein>
    <submittedName>
        <fullName evidence="2">Rhodanese-like domain-containing protein</fullName>
    </submittedName>
</protein>
<evidence type="ECO:0000313" key="3">
    <source>
        <dbReference type="Proteomes" id="UP001209317"/>
    </source>
</evidence>
<dbReference type="AlphaFoldDB" id="A0AAE3IML8"/>
<dbReference type="Gene3D" id="3.40.250.10">
    <property type="entry name" value="Rhodanese-like domain"/>
    <property type="match status" value="1"/>
</dbReference>
<dbReference type="PROSITE" id="PS50206">
    <property type="entry name" value="RHODANESE_3"/>
    <property type="match status" value="1"/>
</dbReference>
<dbReference type="SUPFAM" id="SSF52821">
    <property type="entry name" value="Rhodanese/Cell cycle control phosphatase"/>
    <property type="match status" value="1"/>
</dbReference>
<dbReference type="PANTHER" id="PTHR43031:SF17">
    <property type="entry name" value="SULFURTRANSFERASE YTWF-RELATED"/>
    <property type="match status" value="1"/>
</dbReference>
<dbReference type="InterPro" id="IPR001763">
    <property type="entry name" value="Rhodanese-like_dom"/>
</dbReference>
<accession>A0AAE3IML8</accession>
<gene>
    <name evidence="2" type="ORF">OD355_09200</name>
</gene>
<dbReference type="InterPro" id="IPR036873">
    <property type="entry name" value="Rhodanese-like_dom_sf"/>
</dbReference>
<dbReference type="PANTHER" id="PTHR43031">
    <property type="entry name" value="FAD-DEPENDENT OXIDOREDUCTASE"/>
    <property type="match status" value="1"/>
</dbReference>
<dbReference type="SMART" id="SM00450">
    <property type="entry name" value="RHOD"/>
    <property type="match status" value="1"/>
</dbReference>
<evidence type="ECO:0000313" key="2">
    <source>
        <dbReference type="EMBL" id="MCU7694689.1"/>
    </source>
</evidence>
<organism evidence="2 3">
    <name type="scientific">Haoranjiania flava</name>
    <dbReference type="NCBI Taxonomy" id="1856322"/>
    <lineage>
        <taxon>Bacteria</taxon>
        <taxon>Pseudomonadati</taxon>
        <taxon>Bacteroidota</taxon>
        <taxon>Chitinophagia</taxon>
        <taxon>Chitinophagales</taxon>
        <taxon>Chitinophagaceae</taxon>
        <taxon>Haoranjiania</taxon>
    </lineage>
</organism>
<dbReference type="Pfam" id="PF00581">
    <property type="entry name" value="Rhodanese"/>
    <property type="match status" value="1"/>
</dbReference>
<dbReference type="RefSeq" id="WP_263038175.1">
    <property type="nucleotide sequence ID" value="NZ_JAOTPL010000012.1"/>
</dbReference>
<name>A0AAE3IML8_9BACT</name>
<keyword evidence="3" id="KW-1185">Reference proteome</keyword>
<comment type="caution">
    <text evidence="2">The sequence shown here is derived from an EMBL/GenBank/DDBJ whole genome shotgun (WGS) entry which is preliminary data.</text>
</comment>
<dbReference type="InterPro" id="IPR050229">
    <property type="entry name" value="GlpE_sulfurtransferase"/>
</dbReference>
<evidence type="ECO:0000259" key="1">
    <source>
        <dbReference type="PROSITE" id="PS50206"/>
    </source>
</evidence>
<dbReference type="EMBL" id="JAOTPL010000012">
    <property type="protein sequence ID" value="MCU7694689.1"/>
    <property type="molecule type" value="Genomic_DNA"/>
</dbReference>
<proteinExistence type="predicted"/>
<dbReference type="CDD" id="cd00158">
    <property type="entry name" value="RHOD"/>
    <property type="match status" value="1"/>
</dbReference>
<dbReference type="Proteomes" id="UP001209317">
    <property type="component" value="Unassembled WGS sequence"/>
</dbReference>
<reference evidence="2" key="1">
    <citation type="submission" date="2022-10" db="EMBL/GenBank/DDBJ databases">
        <authorList>
            <person name="Kim H.S."/>
            <person name="Kim J.-S."/>
            <person name="Suh M.K."/>
            <person name="Eom M.K."/>
            <person name="Lee J.-S."/>
        </authorList>
    </citation>
    <scope>NUCLEOTIDE SEQUENCE</scope>
    <source>
        <strain evidence="2">LIP-5</strain>
    </source>
</reference>
<feature type="domain" description="Rhodanese" evidence="1">
    <location>
        <begin position="15"/>
        <end position="97"/>
    </location>
</feature>
<sequence length="98" mass="11214">MHTTTVEEVKARLSAGEPLNLLDVREAGEREEYNIGGTHLPMSNIMNFETEEIDHLKDQELIVYCRSGNRSQEACMFLEQCGFTNTYNLAGGMNEWRK</sequence>